<evidence type="ECO:0008006" key="3">
    <source>
        <dbReference type="Google" id="ProtNLM"/>
    </source>
</evidence>
<protein>
    <recommendedName>
        <fullName evidence="3">Copper amine oxidase-like N-terminal domain-containing protein</fullName>
    </recommendedName>
</protein>
<keyword evidence="2" id="KW-1185">Reference proteome</keyword>
<name>A0A3M8D339_9BACL</name>
<evidence type="ECO:0000313" key="1">
    <source>
        <dbReference type="EMBL" id="RNB82494.1"/>
    </source>
</evidence>
<sequence length="47" mass="5280">MALFLPSGVPLQLLAQSLGYEVKWDAKNATYHLSVTNAKYWRARPSS</sequence>
<organism evidence="1 2">
    <name type="scientific">Brevibacillus nitrificans</name>
    <dbReference type="NCBI Taxonomy" id="651560"/>
    <lineage>
        <taxon>Bacteria</taxon>
        <taxon>Bacillati</taxon>
        <taxon>Bacillota</taxon>
        <taxon>Bacilli</taxon>
        <taxon>Bacillales</taxon>
        <taxon>Paenibacillaceae</taxon>
        <taxon>Brevibacillus</taxon>
    </lineage>
</organism>
<dbReference type="Proteomes" id="UP000269573">
    <property type="component" value="Unassembled WGS sequence"/>
</dbReference>
<reference evidence="1 2" key="1">
    <citation type="submission" date="2018-10" db="EMBL/GenBank/DDBJ databases">
        <title>Phylogenomics of Brevibacillus.</title>
        <authorList>
            <person name="Dunlap C."/>
        </authorList>
    </citation>
    <scope>NUCLEOTIDE SEQUENCE [LARGE SCALE GENOMIC DNA]</scope>
    <source>
        <strain evidence="1 2">JCM 15774</strain>
    </source>
</reference>
<accession>A0A3M8D339</accession>
<gene>
    <name evidence="1" type="ORF">EDM59_20255</name>
</gene>
<dbReference type="EMBL" id="RHHU01000012">
    <property type="protein sequence ID" value="RNB82494.1"/>
    <property type="molecule type" value="Genomic_DNA"/>
</dbReference>
<proteinExistence type="predicted"/>
<comment type="caution">
    <text evidence="1">The sequence shown here is derived from an EMBL/GenBank/DDBJ whole genome shotgun (WGS) entry which is preliminary data.</text>
</comment>
<dbReference type="AlphaFoldDB" id="A0A3M8D339"/>
<evidence type="ECO:0000313" key="2">
    <source>
        <dbReference type="Proteomes" id="UP000269573"/>
    </source>
</evidence>